<evidence type="ECO:0000259" key="8">
    <source>
        <dbReference type="Pfam" id="PF04116"/>
    </source>
</evidence>
<comment type="subcellular location">
    <subcellularLocation>
        <location evidence="1">Endomembrane system</location>
        <topology evidence="1">Multi-pass membrane protein</topology>
    </subcellularLocation>
</comment>
<keyword evidence="4" id="KW-0560">Oxidoreductase</keyword>
<dbReference type="InterPro" id="IPR051689">
    <property type="entry name" value="Sterol_desaturase/TMEM195"/>
</dbReference>
<gene>
    <name evidence="9" type="ORF">COMA2_150007</name>
</gene>
<dbReference type="GO" id="GO:0006643">
    <property type="term" value="P:membrane lipid metabolic process"/>
    <property type="evidence" value="ECO:0007669"/>
    <property type="project" value="TreeGrafter"/>
</dbReference>
<dbReference type="AlphaFoldDB" id="A0A0S4L899"/>
<evidence type="ECO:0000256" key="5">
    <source>
        <dbReference type="ARBA" id="ARBA00023098"/>
    </source>
</evidence>
<dbReference type="GO" id="GO:0050479">
    <property type="term" value="F:glyceryl-ether monooxygenase activity"/>
    <property type="evidence" value="ECO:0007669"/>
    <property type="project" value="TreeGrafter"/>
</dbReference>
<dbReference type="STRING" id="1742973.COMA2_150007"/>
<dbReference type="OrthoDB" id="9770329at2"/>
<keyword evidence="2 7" id="KW-0812">Transmembrane</keyword>
<dbReference type="EMBL" id="CZPZ01000007">
    <property type="protein sequence ID" value="CUS33907.1"/>
    <property type="molecule type" value="Genomic_DNA"/>
</dbReference>
<feature type="transmembrane region" description="Helical" evidence="7">
    <location>
        <begin position="42"/>
        <end position="61"/>
    </location>
</feature>
<evidence type="ECO:0000256" key="2">
    <source>
        <dbReference type="ARBA" id="ARBA00022692"/>
    </source>
</evidence>
<evidence type="ECO:0000256" key="4">
    <source>
        <dbReference type="ARBA" id="ARBA00023002"/>
    </source>
</evidence>
<dbReference type="Proteomes" id="UP000198736">
    <property type="component" value="Unassembled WGS sequence"/>
</dbReference>
<dbReference type="InterPro" id="IPR006694">
    <property type="entry name" value="Fatty_acid_hydroxylase"/>
</dbReference>
<feature type="transmembrane region" description="Helical" evidence="7">
    <location>
        <begin position="81"/>
        <end position="100"/>
    </location>
</feature>
<reference evidence="10" key="1">
    <citation type="submission" date="2015-10" db="EMBL/GenBank/DDBJ databases">
        <authorList>
            <person name="Luecker S."/>
            <person name="Luecker S."/>
        </authorList>
    </citation>
    <scope>NUCLEOTIDE SEQUENCE [LARGE SCALE GENOMIC DNA]</scope>
</reference>
<dbReference type="PANTHER" id="PTHR21624:SF1">
    <property type="entry name" value="ALKYLGLYCEROL MONOOXYGENASE"/>
    <property type="match status" value="1"/>
</dbReference>
<evidence type="ECO:0000256" key="6">
    <source>
        <dbReference type="ARBA" id="ARBA00023136"/>
    </source>
</evidence>
<keyword evidence="5" id="KW-0443">Lipid metabolism</keyword>
<keyword evidence="10" id="KW-1185">Reference proteome</keyword>
<organism evidence="9 10">
    <name type="scientific">Candidatus Nitrospira nitrificans</name>
    <dbReference type="NCBI Taxonomy" id="1742973"/>
    <lineage>
        <taxon>Bacteria</taxon>
        <taxon>Pseudomonadati</taxon>
        <taxon>Nitrospirota</taxon>
        <taxon>Nitrospiria</taxon>
        <taxon>Nitrospirales</taxon>
        <taxon>Nitrospiraceae</taxon>
        <taxon>Nitrospira</taxon>
    </lineage>
</organism>
<dbReference type="PANTHER" id="PTHR21624">
    <property type="entry name" value="STEROL DESATURASE-RELATED PROTEIN"/>
    <property type="match status" value="1"/>
</dbReference>
<keyword evidence="3 7" id="KW-1133">Transmembrane helix</keyword>
<name>A0A0S4L899_9BACT</name>
<dbReference type="Pfam" id="PF04116">
    <property type="entry name" value="FA_hydroxylase"/>
    <property type="match status" value="1"/>
</dbReference>
<feature type="transmembrane region" description="Helical" evidence="7">
    <location>
        <begin position="121"/>
        <end position="145"/>
    </location>
</feature>
<accession>A0A0S4L899</accession>
<feature type="transmembrane region" description="Helical" evidence="7">
    <location>
        <begin position="6"/>
        <end position="30"/>
    </location>
</feature>
<dbReference type="GO" id="GO:0008610">
    <property type="term" value="P:lipid biosynthetic process"/>
    <property type="evidence" value="ECO:0007669"/>
    <property type="project" value="InterPro"/>
</dbReference>
<dbReference type="RefSeq" id="WP_090895412.1">
    <property type="nucleotide sequence ID" value="NZ_CZPZ01000007.1"/>
</dbReference>
<feature type="transmembrane region" description="Helical" evidence="7">
    <location>
        <begin position="151"/>
        <end position="170"/>
    </location>
</feature>
<keyword evidence="6 7" id="KW-0472">Membrane</keyword>
<proteinExistence type="predicted"/>
<evidence type="ECO:0000256" key="1">
    <source>
        <dbReference type="ARBA" id="ARBA00004127"/>
    </source>
</evidence>
<dbReference type="GO" id="GO:0016020">
    <property type="term" value="C:membrane"/>
    <property type="evidence" value="ECO:0007669"/>
    <property type="project" value="GOC"/>
</dbReference>
<dbReference type="GO" id="GO:0005506">
    <property type="term" value="F:iron ion binding"/>
    <property type="evidence" value="ECO:0007669"/>
    <property type="project" value="InterPro"/>
</dbReference>
<evidence type="ECO:0000313" key="9">
    <source>
        <dbReference type="EMBL" id="CUS33907.1"/>
    </source>
</evidence>
<feature type="domain" description="Fatty acid hydroxylase" evidence="8">
    <location>
        <begin position="86"/>
        <end position="219"/>
    </location>
</feature>
<sequence>MVDWLAHFISLEWLSIYWGIGLLFFAVEYWWPSRPLRYRQVFLQDVAAFATYQIFFIFAAQVTNRIPFPHYSYSYWRALPFAFKLVVFLLVLDGLAYWMHRLWHTAWVWPIHRWHHAPTELYWLAGIRASFPQIVLAGVPYLLAFPLLKPVPALFFPLYSYMLLLTNNWMHMNVTWQSRKLEWFFVTPRYHRVHHLKEIGRAGANFGVLFTVWDRLFGTYVDPEQVESTGPYGIQETVHPVRMAIGV</sequence>
<evidence type="ECO:0000256" key="7">
    <source>
        <dbReference type="SAM" id="Phobius"/>
    </source>
</evidence>
<dbReference type="GO" id="GO:0012505">
    <property type="term" value="C:endomembrane system"/>
    <property type="evidence" value="ECO:0007669"/>
    <property type="project" value="UniProtKB-SubCell"/>
</dbReference>
<protein>
    <submittedName>
        <fullName evidence="9">Putative sterol desaturase</fullName>
    </submittedName>
</protein>
<evidence type="ECO:0000256" key="3">
    <source>
        <dbReference type="ARBA" id="ARBA00022989"/>
    </source>
</evidence>
<evidence type="ECO:0000313" key="10">
    <source>
        <dbReference type="Proteomes" id="UP000198736"/>
    </source>
</evidence>